<dbReference type="NCBIfam" id="NF047422">
    <property type="entry name" value="YfmF_fam"/>
    <property type="match status" value="1"/>
</dbReference>
<dbReference type="PANTHER" id="PTHR11851:SF186">
    <property type="entry name" value="INACTIVE METALLOPROTEASE YMFF-RELATED"/>
    <property type="match status" value="1"/>
</dbReference>
<proteinExistence type="predicted"/>
<dbReference type="InterPro" id="IPR050361">
    <property type="entry name" value="MPP/UQCRC_Complex"/>
</dbReference>
<dbReference type="InterPro" id="IPR011249">
    <property type="entry name" value="Metalloenz_LuxS/M16"/>
</dbReference>
<organism evidence="2 3">
    <name type="scientific">Tigheibacillus jepli</name>
    <dbReference type="NCBI Taxonomy" id="3035914"/>
    <lineage>
        <taxon>Bacteria</taxon>
        <taxon>Bacillati</taxon>
        <taxon>Bacillota</taxon>
        <taxon>Bacilli</taxon>
        <taxon>Bacillales</taxon>
        <taxon>Bacillaceae</taxon>
        <taxon>Tigheibacillus</taxon>
    </lineage>
</organism>
<dbReference type="EMBL" id="JAROCA020000001">
    <property type="protein sequence ID" value="MDY0405823.1"/>
    <property type="molecule type" value="Genomic_DNA"/>
</dbReference>
<protein>
    <submittedName>
        <fullName evidence="2">Pitrilysin family protein</fullName>
    </submittedName>
</protein>
<evidence type="ECO:0000313" key="3">
    <source>
        <dbReference type="Proteomes" id="UP001228376"/>
    </source>
</evidence>
<name>A0ABU5CHJ4_9BACI</name>
<accession>A0ABU5CHJ4</accession>
<dbReference type="SUPFAM" id="SSF63411">
    <property type="entry name" value="LuxS/MPP-like metallohydrolase"/>
    <property type="match status" value="2"/>
</dbReference>
<dbReference type="Gene3D" id="3.30.830.10">
    <property type="entry name" value="Metalloenzyme, LuxS/M16 peptidase-like"/>
    <property type="match status" value="2"/>
</dbReference>
<gene>
    <name evidence="2" type="ORF">P5G51_010835</name>
</gene>
<comment type="caution">
    <text evidence="2">The sequence shown here is derived from an EMBL/GenBank/DDBJ whole genome shotgun (WGS) entry which is preliminary data.</text>
</comment>
<dbReference type="Proteomes" id="UP001228376">
    <property type="component" value="Unassembled WGS sequence"/>
</dbReference>
<dbReference type="InterPro" id="IPR007863">
    <property type="entry name" value="Peptidase_M16_C"/>
</dbReference>
<keyword evidence="3" id="KW-1185">Reference proteome</keyword>
<reference evidence="2 3" key="1">
    <citation type="submission" date="2023-10" db="EMBL/GenBank/DDBJ databases">
        <title>179-bfca-hs.</title>
        <authorList>
            <person name="Miliotis G."/>
            <person name="Sengupta P."/>
            <person name="Hameed A."/>
            <person name="Chuvochina M."/>
            <person name="Mcdonagh F."/>
            <person name="Simpson A.C."/>
            <person name="Singh N.K."/>
            <person name="Rekha P.D."/>
            <person name="Raman K."/>
            <person name="Hugenholtz P."/>
            <person name="Venkateswaran K."/>
        </authorList>
    </citation>
    <scope>NUCLEOTIDE SEQUENCE [LARGE SCALE GENOMIC DNA]</scope>
    <source>
        <strain evidence="2 3">179-BFC-A-HS</strain>
    </source>
</reference>
<dbReference type="Pfam" id="PF05193">
    <property type="entry name" value="Peptidase_M16_C"/>
    <property type="match status" value="1"/>
</dbReference>
<evidence type="ECO:0000313" key="2">
    <source>
        <dbReference type="EMBL" id="MDY0405823.1"/>
    </source>
</evidence>
<sequence length="423" mass="48213">MEEKIKRHNGFVLHFIPTKKFKTVQLTAKFRAPLEKSTITKRALLPYLLQQGTENYPNSSALQQQLDKLYGAVLSASGAKKGNDHILTVRLETANQKYLQNENGILGNMLALFREVIYHPLSNENGFDEKVFKREKQTFKQKMAAIADDKMNYANMRLVDEMCKDEVYHLHVHGYETDLEKLTSSETYAYYQDVLAHDDLIIYVTGDVEQDEVEQFFATHFSREQVRPVARQQEKLKPISRVQEVIERQAIQQAKLHIGYRTNIVFSDEDYPALHVFNGLFGGFPSSKLFINVREKNSLAYYASSRIESHKGLLFVFSGIAPADYSKAREIIEQQLTAMRDGDFTEDDLAKTKELIVNQLLETMDNPVGLVEISYQKVLGNSDMDPEQLIAAIKRVTKEQVVAVAGKIQEDTVYLLTDQGGGQ</sequence>
<evidence type="ECO:0000259" key="1">
    <source>
        <dbReference type="Pfam" id="PF05193"/>
    </source>
</evidence>
<dbReference type="PANTHER" id="PTHR11851">
    <property type="entry name" value="METALLOPROTEASE"/>
    <property type="match status" value="1"/>
</dbReference>
<feature type="domain" description="Peptidase M16 C-terminal" evidence="1">
    <location>
        <begin position="182"/>
        <end position="354"/>
    </location>
</feature>
<dbReference type="RefSeq" id="WP_306066447.1">
    <property type="nucleotide sequence ID" value="NZ_JAROCA020000001.1"/>
</dbReference>